<evidence type="ECO:0000313" key="3">
    <source>
        <dbReference type="EMBL" id="TCV04421.1"/>
    </source>
</evidence>
<keyword evidence="1" id="KW-0812">Transmembrane</keyword>
<organism evidence="3 4">
    <name type="scientific">Roseateles saccharophilus</name>
    <name type="common">Pseudomonas saccharophila</name>
    <dbReference type="NCBI Taxonomy" id="304"/>
    <lineage>
        <taxon>Bacteria</taxon>
        <taxon>Pseudomonadati</taxon>
        <taxon>Pseudomonadota</taxon>
        <taxon>Betaproteobacteria</taxon>
        <taxon>Burkholderiales</taxon>
        <taxon>Sphaerotilaceae</taxon>
        <taxon>Roseateles</taxon>
    </lineage>
</organism>
<name>A0A4R3VJ50_ROSSA</name>
<feature type="transmembrane region" description="Helical" evidence="1">
    <location>
        <begin position="311"/>
        <end position="329"/>
    </location>
</feature>
<evidence type="ECO:0000256" key="1">
    <source>
        <dbReference type="SAM" id="Phobius"/>
    </source>
</evidence>
<dbReference type="EMBL" id="SMBU01000001">
    <property type="protein sequence ID" value="TCV04421.1"/>
    <property type="molecule type" value="Genomic_DNA"/>
</dbReference>
<keyword evidence="1" id="KW-1133">Transmembrane helix</keyword>
<proteinExistence type="predicted"/>
<dbReference type="Proteomes" id="UP000295110">
    <property type="component" value="Unassembled WGS sequence"/>
</dbReference>
<keyword evidence="4" id="KW-1185">Reference proteome</keyword>
<gene>
    <name evidence="3" type="ORF">EV671_1001176</name>
</gene>
<keyword evidence="1" id="KW-0472">Membrane</keyword>
<evidence type="ECO:0000313" key="4">
    <source>
        <dbReference type="Proteomes" id="UP000295110"/>
    </source>
</evidence>
<feature type="transmembrane region" description="Helical" evidence="1">
    <location>
        <begin position="341"/>
        <end position="358"/>
    </location>
</feature>
<dbReference type="AlphaFoldDB" id="A0A4R3VJ50"/>
<feature type="transmembrane region" description="Helical" evidence="1">
    <location>
        <begin position="364"/>
        <end position="388"/>
    </location>
</feature>
<accession>A0A4R3VJ50</accession>
<dbReference type="OrthoDB" id="9799090at2"/>
<evidence type="ECO:0000259" key="2">
    <source>
        <dbReference type="Pfam" id="PF07885"/>
    </source>
</evidence>
<dbReference type="RefSeq" id="WP_132569120.1">
    <property type="nucleotide sequence ID" value="NZ_CBCSGL010000004.1"/>
</dbReference>
<dbReference type="Gene3D" id="1.10.287.70">
    <property type="match status" value="1"/>
</dbReference>
<dbReference type="InterPro" id="IPR013099">
    <property type="entry name" value="K_chnl_dom"/>
</dbReference>
<protein>
    <submittedName>
        <fullName evidence="3">Ion channel</fullName>
    </submittedName>
</protein>
<feature type="domain" description="Potassium channel" evidence="2">
    <location>
        <begin position="320"/>
        <end position="390"/>
    </location>
</feature>
<sequence>MKLQYFENGDGTRPGRVKQMGHLLELLRDNGIHDQQSLRDWIAGRSVIKHGEAEFQVVTAKDLGLDDENRWHHPDFKIREVIVDCDEVLLQNSSNIIILDCAFLGSLIIGNKIERPIKLSLDTVVVGERLIVSGNEFPVSPASLTDVRSPLLRLDNFQSDDLQVNGCAFASTQLMRLTCDALSVAYNQLGTLEVTDGKFKSVRFPPGQVDMRSLQQHPKSWTWLRRSPAAFKPFSIPPRQLFDEAADEISRGEAARRVGETLDFLQEHSEDRYSRKQAAELKYQRALAESPGNFRTALIFLTGALVKPMRIVGLAAATIFIFSIAYLYGDLRFEQKHVETFREALYFSGLTFTTIGYGDITPMGFARFLAVLEGLLGIVLSSALLVSLTRRHIE</sequence>
<dbReference type="SUPFAM" id="SSF81324">
    <property type="entry name" value="Voltage-gated potassium channels"/>
    <property type="match status" value="1"/>
</dbReference>
<dbReference type="Pfam" id="PF07885">
    <property type="entry name" value="Ion_trans_2"/>
    <property type="match status" value="1"/>
</dbReference>
<comment type="caution">
    <text evidence="3">The sequence shown here is derived from an EMBL/GenBank/DDBJ whole genome shotgun (WGS) entry which is preliminary data.</text>
</comment>
<reference evidence="3 4" key="1">
    <citation type="submission" date="2019-03" db="EMBL/GenBank/DDBJ databases">
        <title>Genomic Encyclopedia of Type Strains, Phase IV (KMG-IV): sequencing the most valuable type-strain genomes for metagenomic binning, comparative biology and taxonomic classification.</title>
        <authorList>
            <person name="Goeker M."/>
        </authorList>
    </citation>
    <scope>NUCLEOTIDE SEQUENCE [LARGE SCALE GENOMIC DNA]</scope>
    <source>
        <strain evidence="3 4">DSM 654</strain>
    </source>
</reference>